<feature type="region of interest" description="Disordered" evidence="1">
    <location>
        <begin position="550"/>
        <end position="570"/>
    </location>
</feature>
<feature type="chain" id="PRO_5047539737" evidence="2">
    <location>
        <begin position="27"/>
        <end position="1630"/>
    </location>
</feature>
<evidence type="ECO:0000256" key="2">
    <source>
        <dbReference type="SAM" id="SignalP"/>
    </source>
</evidence>
<protein>
    <submittedName>
        <fullName evidence="3">Uncharacterized protein</fullName>
    </submittedName>
</protein>
<feature type="signal peptide" evidence="2">
    <location>
        <begin position="1"/>
        <end position="26"/>
    </location>
</feature>
<evidence type="ECO:0000256" key="1">
    <source>
        <dbReference type="SAM" id="MobiDB-lite"/>
    </source>
</evidence>
<evidence type="ECO:0000313" key="3">
    <source>
        <dbReference type="EMBL" id="MFC4747051.1"/>
    </source>
</evidence>
<keyword evidence="2" id="KW-0732">Signal</keyword>
<keyword evidence="4" id="KW-1185">Reference proteome</keyword>
<accession>A0ABV9PCX6</accession>
<evidence type="ECO:0000313" key="4">
    <source>
        <dbReference type="Proteomes" id="UP001595935"/>
    </source>
</evidence>
<sequence>MKKITSKLPSFLLCLVLFLVSFNSTAGTYIDTTSSPKKNIITKNILDNKAPIFPSTSTYYNQNRESEFTDAYLTKRFTVSEETNEDLKKAQATFAEIDKNGNLTDFLDPKKLSMLPLGIKKTIGGVQYMLGLSGAKFTPEYTELTAFVRIILPQIDSNGKARQLFFGANNIRLSHKGGLVGDTNLVLLGDFAVPILGSKAILVLKGGMNMATGKVDNKTFVTIDCNGFKQLGISADVEFSRSMIVPVDNNNVASKDLKAKVTSSFKTTASNWNDILIDLSIPKFQITNFPAFCFQVKNAKMDLSDLRNPEKTVWPANYQKNYLIPGNESLWRGFYASTVEITLPEEFKIRKEQKRIVFSGKDLLIDGMGVSGIFSATNIISLSQGSANGWSFSLDSIILGFTANNLVSGGFGGSLVLPLTSNAGNCKKGSTVALAYTAIINPVDNEYLLKAEVAKNICFSAFKATANIEKGSYIELKVKEGKFLPKALLNGNLTLKTAIVEKSEVDQKADEAAEEQALNRTPKTYLVTDVDGSLKNGVFSTSEVLKAEKQKEADAKKKAEEEEAKRKEEAGEVDESKKIVLFEGITFQNLQLQTVTPVIKTDYFGYKNNYDEDPSSSKVANFPITIHEIALIADDNSATLRVDLSVNLMKDQFSGRTKFDLVGKFNEADGIQKWKFDHVKFERIDLAADIGGAKFAGSIIIMDDDPVYGKGFKGNLKAEFKGGIKVEASAIFGRKDSFRYWYVDAMADGLNIPFGAFVIKGFGGGAYYNMKKEGFSSSFTASGVKYVPDEPSSLGIKAMIHFANAARPDAFWGGAGFEIAFNDNGGINRISIYGEGHVMKDFGFPVPINSLKEKLQVVVEKEGTFTKAALDALKESNLTEASKQVYPDAVVGQAGLNAYAAIEYDFTSKTLHGTFDLYVDVAGGLIKGRASQGRAGWAVLHFAPDKWYIRMGTPTDRLGLKMALGSIEVETGGYFMIGDDIPASPPPPDIVAKLLGVDVATLDYMRDENSVASGKGFAFGSDFSIKTGDLSFLMFYANFQAGFGFDIMVKDYGEAQCKGSGQIGINGWYANGQSYAYLQGELGINIKLFFIRKKISIIKGGGAVLLQAKLPNPAWIRGYMGGYFDLLGGAVKGSFRFKLEFGSQCEFTTNNPLEGLKAIADITPAEGTKDVNVFTVPQVGFNMPVNKNFVIEDDKGVRTYRLKLEEYTIKKDGVPVIGSLTWNQTNDLVSFNSFEILPQNSDLVLNVKVSFQESVNGTWNTVYDQGQIAMESETRKFTTGTAPNNIPVTNIAYCYPVFDQNYVYPNESKKAYIVLKIGQTYLFDLKPGQSQKAFYTTGNKTSESVITYDSSQKKVSTDFPVLQNVKKYNLTLKTLEPKADANNNLSQSYTKQESAEGTDIDVKSNKLTETIVGGDGVELLQYNFNTSQYNTFQEKMAAKRPKQTLVEIIYADVHALQSINTATEPFDEIELIGNAKSLNIPLVKTEAVLDDNYYKNEIYPLIYKGYPLEADLTFNRNTDILGIPPVRGVEILTWYQDYIINNPTSFMLKEYLPYRYNLPFYYKTDFVNLRYKVVNKYLNTVNPVIATKYNYIINGIFPYIKEGNYNLKLNYTLPGGQPGTSSIFTFNKTN</sequence>
<dbReference type="Proteomes" id="UP001595935">
    <property type="component" value="Unassembled WGS sequence"/>
</dbReference>
<comment type="caution">
    <text evidence="3">The sequence shown here is derived from an EMBL/GenBank/DDBJ whole genome shotgun (WGS) entry which is preliminary data.</text>
</comment>
<gene>
    <name evidence="3" type="ORF">ACFO5S_06325</name>
</gene>
<dbReference type="EMBL" id="JBHSGV010000002">
    <property type="protein sequence ID" value="MFC4747051.1"/>
    <property type="molecule type" value="Genomic_DNA"/>
</dbReference>
<reference evidence="4" key="1">
    <citation type="journal article" date="2019" name="Int. J. Syst. Evol. Microbiol.">
        <title>The Global Catalogue of Microorganisms (GCM) 10K type strain sequencing project: providing services to taxonomists for standard genome sequencing and annotation.</title>
        <authorList>
            <consortium name="The Broad Institute Genomics Platform"/>
            <consortium name="The Broad Institute Genome Sequencing Center for Infectious Disease"/>
            <person name="Wu L."/>
            <person name="Ma J."/>
        </authorList>
    </citation>
    <scope>NUCLEOTIDE SEQUENCE [LARGE SCALE GENOMIC DNA]</scope>
    <source>
        <strain evidence="4">WYCCWR 13023</strain>
    </source>
</reference>
<name>A0ABV9PCX6_9FLAO</name>
<organism evidence="3 4">
    <name type="scientific">Flavobacterium branchiicola</name>
    <dbReference type="NCBI Taxonomy" id="1114875"/>
    <lineage>
        <taxon>Bacteria</taxon>
        <taxon>Pseudomonadati</taxon>
        <taxon>Bacteroidota</taxon>
        <taxon>Flavobacteriia</taxon>
        <taxon>Flavobacteriales</taxon>
        <taxon>Flavobacteriaceae</taxon>
        <taxon>Flavobacterium</taxon>
    </lineage>
</organism>
<proteinExistence type="predicted"/>
<dbReference type="RefSeq" id="WP_213255686.1">
    <property type="nucleotide sequence ID" value="NZ_JAGYWA010000002.1"/>
</dbReference>